<dbReference type="Proteomes" id="UP001229081">
    <property type="component" value="Unassembled WGS sequence"/>
</dbReference>
<reference evidence="1" key="2">
    <citation type="submission" date="2020-02" db="EMBL/GenBank/DDBJ databases">
        <authorList>
            <person name="Matsumoto Y."/>
            <person name="Kinjo T."/>
            <person name="Motooka D."/>
            <person name="Nabeya D."/>
            <person name="Jung N."/>
            <person name="Uechi K."/>
            <person name="Horii T."/>
            <person name="Iida T."/>
            <person name="Fujita J."/>
            <person name="Nakamura S."/>
        </authorList>
    </citation>
    <scope>NUCLEOTIDE SEQUENCE</scope>
    <source>
        <strain evidence="1">JCM 18565</strain>
    </source>
</reference>
<accession>A0A386UEK2</accession>
<dbReference type="AlphaFoldDB" id="A0A386UEK2"/>
<dbReference type="Proteomes" id="UP000465240">
    <property type="component" value="Unassembled WGS sequence"/>
</dbReference>
<gene>
    <name evidence="1" type="ORF">MPRG_24740</name>
    <name evidence="2" type="ORF">QXL92_09845</name>
</gene>
<evidence type="ECO:0000313" key="1">
    <source>
        <dbReference type="EMBL" id="GFG79198.1"/>
    </source>
</evidence>
<dbReference type="InterPro" id="IPR024747">
    <property type="entry name" value="Pyridox_Oxase-rel"/>
</dbReference>
<name>A0A386UEK2_9MYCO</name>
<dbReference type="RefSeq" id="WP_065049733.1">
    <property type="nucleotide sequence ID" value="NZ_BLKX01000001.1"/>
</dbReference>
<dbReference type="SUPFAM" id="SSF50475">
    <property type="entry name" value="FMN-binding split barrel"/>
    <property type="match status" value="1"/>
</dbReference>
<dbReference type="KEGG" id="mpag:C0J29_14830"/>
<keyword evidence="3" id="KW-1185">Reference proteome</keyword>
<reference evidence="1 3" key="1">
    <citation type="journal article" date="2019" name="Emerg. Microbes Infect.">
        <title>Comprehensive subspecies identification of 175 nontuberculous mycobacteria species based on 7547 genomic profiles.</title>
        <authorList>
            <person name="Matsumoto Y."/>
            <person name="Kinjo T."/>
            <person name="Motooka D."/>
            <person name="Nabeya D."/>
            <person name="Jung N."/>
            <person name="Uechi K."/>
            <person name="Horii T."/>
            <person name="Iida T."/>
            <person name="Fujita J."/>
            <person name="Nakamura S."/>
        </authorList>
    </citation>
    <scope>NUCLEOTIDE SEQUENCE [LARGE SCALE GENOMIC DNA]</scope>
    <source>
        <strain evidence="1 3">JCM 18565</strain>
    </source>
</reference>
<proteinExistence type="predicted"/>
<reference evidence="2" key="3">
    <citation type="submission" date="2023-06" db="EMBL/GenBank/DDBJ databases">
        <title>Identification of two novel mycobacterium reveal diversities and complexities of Mycobacterium gordonae clade.</title>
        <authorList>
            <person name="Matsumoto Y."/>
            <person name="Nakamura S."/>
            <person name="Motooka D."/>
            <person name="Fukushima K."/>
        </authorList>
    </citation>
    <scope>NUCLEOTIDE SEQUENCE</scope>
    <source>
        <strain evidence="2">TY812</strain>
    </source>
</reference>
<protein>
    <submittedName>
        <fullName evidence="1 2">Pyridoxamine 5'-phosphate oxidase</fullName>
    </submittedName>
</protein>
<dbReference type="EMBL" id="BLKX01000001">
    <property type="protein sequence ID" value="GFG79198.1"/>
    <property type="molecule type" value="Genomic_DNA"/>
</dbReference>
<evidence type="ECO:0000313" key="3">
    <source>
        <dbReference type="Proteomes" id="UP000465240"/>
    </source>
</evidence>
<sequence>MTYESQDHVGGTILSAHECWQLLASMTLGRLVTAVDGRPEIFPVNYVVQRKTILFRTAGGTKLVSTAINNNVVFEVDDHNVAQGWSVIVKGTARSVRSDDDIAEAERAHLLPWTDSEKSHYVRVIPESVTGRRFQFSPPAQQRIASTSETR</sequence>
<comment type="caution">
    <text evidence="2">The sequence shown here is derived from an EMBL/GenBank/DDBJ whole genome shotgun (WGS) entry which is preliminary data.</text>
</comment>
<organism evidence="2 4">
    <name type="scientific">Mycobacterium paragordonae</name>
    <dbReference type="NCBI Taxonomy" id="1389713"/>
    <lineage>
        <taxon>Bacteria</taxon>
        <taxon>Bacillati</taxon>
        <taxon>Actinomycetota</taxon>
        <taxon>Actinomycetes</taxon>
        <taxon>Mycobacteriales</taxon>
        <taxon>Mycobacteriaceae</taxon>
        <taxon>Mycobacterium</taxon>
    </lineage>
</organism>
<evidence type="ECO:0000313" key="2">
    <source>
        <dbReference type="EMBL" id="MDP7735046.1"/>
    </source>
</evidence>
<evidence type="ECO:0000313" key="4">
    <source>
        <dbReference type="Proteomes" id="UP001229081"/>
    </source>
</evidence>
<dbReference type="InterPro" id="IPR012349">
    <property type="entry name" value="Split_barrel_FMN-bd"/>
</dbReference>
<dbReference type="EMBL" id="JAUFSA010000001">
    <property type="protein sequence ID" value="MDP7735046.1"/>
    <property type="molecule type" value="Genomic_DNA"/>
</dbReference>
<dbReference type="Pfam" id="PF12900">
    <property type="entry name" value="Pyridox_ox_2"/>
    <property type="match status" value="1"/>
</dbReference>
<dbReference type="Gene3D" id="2.30.110.10">
    <property type="entry name" value="Electron Transport, Fmn-binding Protein, Chain A"/>
    <property type="match status" value="1"/>
</dbReference>